<accession>A0A3B0ZXB2</accession>
<feature type="domain" description="Plastocyanin-like" evidence="2">
    <location>
        <begin position="114"/>
        <end position="204"/>
    </location>
</feature>
<gene>
    <name evidence="3" type="ORF">MNBD_GAMMA22-1723</name>
</gene>
<dbReference type="GO" id="GO:0005507">
    <property type="term" value="F:copper ion binding"/>
    <property type="evidence" value="ECO:0007669"/>
    <property type="project" value="InterPro"/>
</dbReference>
<feature type="compositionally biased region" description="Low complexity" evidence="1">
    <location>
        <begin position="27"/>
        <end position="39"/>
    </location>
</feature>
<sequence>MKRRDFMKKGSAVVATSVVGSTLVASCGGGDTTAPDTTTGGTGAGTGANPAPTTPDPVATPAPVPDAPATTPAALVEQTFYITEGEHEMMDATGVGTIVPFRSFNVADVPDTINVPGKAIIVNQGDTVEITVVNRLQSVHNFTISRLVNDKNVVIADTGVIPAGETRLVSFTANVPGTYRYEDATIVNNMKINSMVGMHGGFAVMPLDANSGNPLNDQLTVGSRKFVQQLFWVFNDVDPNFNNAIINGTASSAFTPQYFTMNGLSGRPPAPLNGSPASSPGYADPTLDSMHDPRSMLVGALGDRALVRCINFGMAKHSMHIHANHFEWLTTDGDMVDGMMDADPVQTTKDVIPLNGKGGICDVIYPFDAPPDAWPIFNEATVQLAKDEGRKIAYPMHFHDEMTQSAKGGSYLFGLMTDVFYEPKPKA</sequence>
<proteinExistence type="predicted"/>
<dbReference type="EMBL" id="UOFS01000027">
    <property type="protein sequence ID" value="VAW96401.1"/>
    <property type="molecule type" value="Genomic_DNA"/>
</dbReference>
<dbReference type="Pfam" id="PF07732">
    <property type="entry name" value="Cu-oxidase_3"/>
    <property type="match status" value="1"/>
</dbReference>
<organism evidence="3">
    <name type="scientific">hydrothermal vent metagenome</name>
    <dbReference type="NCBI Taxonomy" id="652676"/>
    <lineage>
        <taxon>unclassified sequences</taxon>
        <taxon>metagenomes</taxon>
        <taxon>ecological metagenomes</taxon>
    </lineage>
</organism>
<reference evidence="3" key="1">
    <citation type="submission" date="2018-06" db="EMBL/GenBank/DDBJ databases">
        <authorList>
            <person name="Zhirakovskaya E."/>
        </authorList>
    </citation>
    <scope>NUCLEOTIDE SEQUENCE</scope>
</reference>
<evidence type="ECO:0000313" key="3">
    <source>
        <dbReference type="EMBL" id="VAW96401.1"/>
    </source>
</evidence>
<dbReference type="InterPro" id="IPR011707">
    <property type="entry name" value="Cu-oxidase-like_N"/>
</dbReference>
<name>A0A3B0ZXB2_9ZZZZ</name>
<evidence type="ECO:0000259" key="2">
    <source>
        <dbReference type="Pfam" id="PF07732"/>
    </source>
</evidence>
<protein>
    <submittedName>
        <fullName evidence="3">Multicopper oxidase</fullName>
    </submittedName>
</protein>
<dbReference type="InterPro" id="IPR008972">
    <property type="entry name" value="Cupredoxin"/>
</dbReference>
<dbReference type="AlphaFoldDB" id="A0A3B0ZXB2"/>
<evidence type="ECO:0000256" key="1">
    <source>
        <dbReference type="SAM" id="MobiDB-lite"/>
    </source>
</evidence>
<dbReference type="SUPFAM" id="SSF49503">
    <property type="entry name" value="Cupredoxins"/>
    <property type="match status" value="2"/>
</dbReference>
<feature type="region of interest" description="Disordered" evidence="1">
    <location>
        <begin position="27"/>
        <end position="69"/>
    </location>
</feature>
<dbReference type="PROSITE" id="PS51257">
    <property type="entry name" value="PROKAR_LIPOPROTEIN"/>
    <property type="match status" value="1"/>
</dbReference>
<dbReference type="Gene3D" id="2.60.40.420">
    <property type="entry name" value="Cupredoxins - blue copper proteins"/>
    <property type="match status" value="1"/>
</dbReference>
<feature type="compositionally biased region" description="Pro residues" evidence="1">
    <location>
        <begin position="52"/>
        <end position="66"/>
    </location>
</feature>